<evidence type="ECO:0000256" key="1">
    <source>
        <dbReference type="SAM" id="MobiDB-lite"/>
    </source>
</evidence>
<organism evidence="2 3">
    <name type="scientific">Elysia crispata</name>
    <name type="common">lettuce slug</name>
    <dbReference type="NCBI Taxonomy" id="231223"/>
    <lineage>
        <taxon>Eukaryota</taxon>
        <taxon>Metazoa</taxon>
        <taxon>Spiralia</taxon>
        <taxon>Lophotrochozoa</taxon>
        <taxon>Mollusca</taxon>
        <taxon>Gastropoda</taxon>
        <taxon>Heterobranchia</taxon>
        <taxon>Euthyneura</taxon>
        <taxon>Panpulmonata</taxon>
        <taxon>Sacoglossa</taxon>
        <taxon>Placobranchoidea</taxon>
        <taxon>Plakobranchidae</taxon>
        <taxon>Elysia</taxon>
    </lineage>
</organism>
<keyword evidence="3" id="KW-1185">Reference proteome</keyword>
<dbReference type="AlphaFoldDB" id="A0AAE1E4G7"/>
<comment type="caution">
    <text evidence="2">The sequence shown here is derived from an EMBL/GenBank/DDBJ whole genome shotgun (WGS) entry which is preliminary data.</text>
</comment>
<dbReference type="EMBL" id="JAWDGP010001147">
    <property type="protein sequence ID" value="KAK3794069.1"/>
    <property type="molecule type" value="Genomic_DNA"/>
</dbReference>
<gene>
    <name evidence="2" type="ORF">RRG08_004852</name>
</gene>
<evidence type="ECO:0000313" key="2">
    <source>
        <dbReference type="EMBL" id="KAK3794069.1"/>
    </source>
</evidence>
<feature type="region of interest" description="Disordered" evidence="1">
    <location>
        <begin position="13"/>
        <end position="80"/>
    </location>
</feature>
<sequence length="139" mass="14809">MFYPSYREISRLPEEVGPGSAPNVPGGRLLQQASQHRRRVAGRLRSNHVPPVSPTGTRLPALSGTAAQDATRGEAGEPSFNPATLVSFLQSNALFQGLDDGRDAEQVAFGDRRASLGSRGSILSGKSASARYVQAVQRH</sequence>
<protein>
    <submittedName>
        <fullName evidence="2">Uncharacterized protein</fullName>
    </submittedName>
</protein>
<accession>A0AAE1E4G7</accession>
<proteinExistence type="predicted"/>
<dbReference type="Proteomes" id="UP001283361">
    <property type="component" value="Unassembled WGS sequence"/>
</dbReference>
<feature type="compositionally biased region" description="Basic residues" evidence="1">
    <location>
        <begin position="35"/>
        <end position="46"/>
    </location>
</feature>
<reference evidence="2" key="1">
    <citation type="journal article" date="2023" name="G3 (Bethesda)">
        <title>A reference genome for the long-term kleptoplast-retaining sea slug Elysia crispata morphotype clarki.</title>
        <authorList>
            <person name="Eastman K.E."/>
            <person name="Pendleton A.L."/>
            <person name="Shaikh M.A."/>
            <person name="Suttiyut T."/>
            <person name="Ogas R."/>
            <person name="Tomko P."/>
            <person name="Gavelis G."/>
            <person name="Widhalm J.R."/>
            <person name="Wisecaver J.H."/>
        </authorList>
    </citation>
    <scope>NUCLEOTIDE SEQUENCE</scope>
    <source>
        <strain evidence="2">ECLA1</strain>
    </source>
</reference>
<name>A0AAE1E4G7_9GAST</name>
<evidence type="ECO:0000313" key="3">
    <source>
        <dbReference type="Proteomes" id="UP001283361"/>
    </source>
</evidence>